<feature type="chain" id="PRO_5034214541" description="Reelin domain-containing protein" evidence="1">
    <location>
        <begin position="23"/>
        <end position="253"/>
    </location>
</feature>
<keyword evidence="3" id="KW-1185">Reference proteome</keyword>
<dbReference type="AlphaFoldDB" id="A0A8H4AKH5"/>
<evidence type="ECO:0000313" key="3">
    <source>
        <dbReference type="Proteomes" id="UP000439903"/>
    </source>
</evidence>
<evidence type="ECO:0000256" key="1">
    <source>
        <dbReference type="SAM" id="SignalP"/>
    </source>
</evidence>
<evidence type="ECO:0000313" key="2">
    <source>
        <dbReference type="EMBL" id="KAF0506333.1"/>
    </source>
</evidence>
<comment type="caution">
    <text evidence="2">The sequence shown here is derived from an EMBL/GenBank/DDBJ whole genome shotgun (WGS) entry which is preliminary data.</text>
</comment>
<dbReference type="Proteomes" id="UP000439903">
    <property type="component" value="Unassembled WGS sequence"/>
</dbReference>
<sequence>MNFSLFSVPLIIIFTIIQFVLTEEVNCTKCTDYSWTVKNPVTATIKFDNRKIKGSFSLYDNMKDSGTQISGSFARGMKLNKPHLYKFTAHIYSTCDKIHKNEFFTFDVSNSFLPRKVKAIKSNKFGPFKTSSHSWYFGPSVPTAVVAYQRSSPKSQTWKFKACANLVMKDKKKNKNFRKKNFKKIEEIKKIKQAKAIKAKKAKNQSISYNNNNTIKPESSLKVLQHVDSFYSSKIDTKKYVDVEIITDDFKIY</sequence>
<organism evidence="2 3">
    <name type="scientific">Gigaspora margarita</name>
    <dbReference type="NCBI Taxonomy" id="4874"/>
    <lineage>
        <taxon>Eukaryota</taxon>
        <taxon>Fungi</taxon>
        <taxon>Fungi incertae sedis</taxon>
        <taxon>Mucoromycota</taxon>
        <taxon>Glomeromycotina</taxon>
        <taxon>Glomeromycetes</taxon>
        <taxon>Diversisporales</taxon>
        <taxon>Gigasporaceae</taxon>
        <taxon>Gigaspora</taxon>
    </lineage>
</organism>
<evidence type="ECO:0008006" key="4">
    <source>
        <dbReference type="Google" id="ProtNLM"/>
    </source>
</evidence>
<dbReference type="EMBL" id="WTPW01000488">
    <property type="protein sequence ID" value="KAF0506333.1"/>
    <property type="molecule type" value="Genomic_DNA"/>
</dbReference>
<proteinExistence type="predicted"/>
<protein>
    <recommendedName>
        <fullName evidence="4">Reelin domain-containing protein</fullName>
    </recommendedName>
</protein>
<reference evidence="2 3" key="1">
    <citation type="journal article" date="2019" name="Environ. Microbiol.">
        <title>At the nexus of three kingdoms: the genome of the mycorrhizal fungus Gigaspora margarita provides insights into plant, endobacterial and fungal interactions.</title>
        <authorList>
            <person name="Venice F."/>
            <person name="Ghignone S."/>
            <person name="Salvioli di Fossalunga A."/>
            <person name="Amselem J."/>
            <person name="Novero M."/>
            <person name="Xianan X."/>
            <person name="Sedzielewska Toro K."/>
            <person name="Morin E."/>
            <person name="Lipzen A."/>
            <person name="Grigoriev I.V."/>
            <person name="Henrissat B."/>
            <person name="Martin F.M."/>
            <person name="Bonfante P."/>
        </authorList>
    </citation>
    <scope>NUCLEOTIDE SEQUENCE [LARGE SCALE GENOMIC DNA]</scope>
    <source>
        <strain evidence="2 3">BEG34</strain>
    </source>
</reference>
<accession>A0A8H4AKH5</accession>
<feature type="signal peptide" evidence="1">
    <location>
        <begin position="1"/>
        <end position="22"/>
    </location>
</feature>
<keyword evidence="1" id="KW-0732">Signal</keyword>
<dbReference type="OrthoDB" id="2402034at2759"/>
<gene>
    <name evidence="2" type="ORF">F8M41_019147</name>
</gene>
<name>A0A8H4AKH5_GIGMA</name>